<keyword evidence="6" id="KW-0030">Aminoacyl-tRNA synthetase</keyword>
<dbReference type="EMBL" id="JARBWL010000002">
    <property type="protein sequence ID" value="MDI2592876.1"/>
    <property type="molecule type" value="Genomic_DNA"/>
</dbReference>
<dbReference type="SUPFAM" id="SSF81271">
    <property type="entry name" value="TGS-like"/>
    <property type="match status" value="1"/>
</dbReference>
<dbReference type="InterPro" id="IPR018163">
    <property type="entry name" value="Thr/Ala-tRNA-synth_IIc_edit"/>
</dbReference>
<evidence type="ECO:0000256" key="4">
    <source>
        <dbReference type="ARBA" id="ARBA00022884"/>
    </source>
</evidence>
<dbReference type="InterPro" id="IPR012676">
    <property type="entry name" value="TGS-like"/>
</dbReference>
<name>A0ABT6QPV5_9PSED</name>
<dbReference type="InterPro" id="IPR004095">
    <property type="entry name" value="TGS"/>
</dbReference>
<organism evidence="8 9">
    <name type="scientific">Pseudomonas fungipugnans</name>
    <dbReference type="NCBI Taxonomy" id="3024217"/>
    <lineage>
        <taxon>Bacteria</taxon>
        <taxon>Pseudomonadati</taxon>
        <taxon>Pseudomonadota</taxon>
        <taxon>Gammaproteobacteria</taxon>
        <taxon>Pseudomonadales</taxon>
        <taxon>Pseudomonadaceae</taxon>
        <taxon>Pseudomonas</taxon>
    </lineage>
</organism>
<dbReference type="Gene3D" id="3.30.980.10">
    <property type="entry name" value="Threonyl-trna Synthetase, Chain A, domain 2"/>
    <property type="match status" value="1"/>
</dbReference>
<keyword evidence="1" id="KW-0820">tRNA-binding</keyword>
<dbReference type="SUPFAM" id="SSF52954">
    <property type="entry name" value="Class II aaRS ABD-related"/>
    <property type="match status" value="1"/>
</dbReference>
<evidence type="ECO:0000256" key="2">
    <source>
        <dbReference type="ARBA" id="ARBA00022598"/>
    </source>
</evidence>
<dbReference type="Proteomes" id="UP001159100">
    <property type="component" value="Unassembled WGS sequence"/>
</dbReference>
<evidence type="ECO:0000313" key="8">
    <source>
        <dbReference type="EMBL" id="MDI2592876.1"/>
    </source>
</evidence>
<gene>
    <name evidence="8" type="ORF">POF45_15785</name>
</gene>
<dbReference type="InterPro" id="IPR047246">
    <property type="entry name" value="ThrRS_anticodon"/>
</dbReference>
<dbReference type="Pfam" id="PF02824">
    <property type="entry name" value="TGS"/>
    <property type="match status" value="1"/>
</dbReference>
<dbReference type="CDD" id="cd00860">
    <property type="entry name" value="ThrRS_anticodon"/>
    <property type="match status" value="1"/>
</dbReference>
<keyword evidence="5" id="KW-0648">Protein biosynthesis</keyword>
<reference evidence="8 9" key="1">
    <citation type="submission" date="2023-02" db="EMBL/GenBank/DDBJ databases">
        <title>Pseudomonas chrutzelriedensis sp. nov., a potently antifungal strain isolated from moss.</title>
        <authorList>
            <person name="Schnyder A."/>
            <person name="Kalawong R."/>
            <person name="Eberl L."/>
            <person name="Agnoli K."/>
        </authorList>
    </citation>
    <scope>NUCLEOTIDE SEQUENCE [LARGE SCALE GENOMIC DNA]</scope>
    <source>
        <strain evidence="8 9">681</strain>
    </source>
</reference>
<dbReference type="InterPro" id="IPR036621">
    <property type="entry name" value="Anticodon-bd_dom_sf"/>
</dbReference>
<proteinExistence type="predicted"/>
<dbReference type="Gene3D" id="3.10.20.30">
    <property type="match status" value="1"/>
</dbReference>
<dbReference type="Gene3D" id="3.40.50.800">
    <property type="entry name" value="Anticodon-binding domain"/>
    <property type="match status" value="1"/>
</dbReference>
<dbReference type="PROSITE" id="PS51880">
    <property type="entry name" value="TGS"/>
    <property type="match status" value="1"/>
</dbReference>
<evidence type="ECO:0000313" key="9">
    <source>
        <dbReference type="Proteomes" id="UP001159100"/>
    </source>
</evidence>
<dbReference type="GO" id="GO:0016874">
    <property type="term" value="F:ligase activity"/>
    <property type="evidence" value="ECO:0007669"/>
    <property type="project" value="UniProtKB-KW"/>
</dbReference>
<comment type="caution">
    <text evidence="8">The sequence shown here is derived from an EMBL/GenBank/DDBJ whole genome shotgun (WGS) entry which is preliminary data.</text>
</comment>
<sequence length="296" mass="32244">MIKITLPNGTLREYDQPLSVFEVAASIGFPLAKAAVAGRVDGVLVDCGFMIEGNARVSIVTPREPDGLEILRRSCTLMLGMAVRHLQPAAQCLAGSAWGDGFFYEFATAQPLTFGELPQLEARMQAIAATNHPIRPRLKTAGRTLYQMGDYEIWSTGPHVPTTAVMQAFSLNHINGTSRQRIYGTCWSSKEELEHWQAPQQAMVLTINERQAEYGQSVTEILRRSGLRATADLRDETIGYKIREHSLKGVPYLLVVGEKEQVGGFVSVRSGGGESLGEMPVVALGDFFSSSGIQGA</sequence>
<evidence type="ECO:0000259" key="7">
    <source>
        <dbReference type="PROSITE" id="PS51880"/>
    </source>
</evidence>
<keyword evidence="2 8" id="KW-0436">Ligase</keyword>
<dbReference type="InterPro" id="IPR012675">
    <property type="entry name" value="Beta-grasp_dom_sf"/>
</dbReference>
<dbReference type="InterPro" id="IPR004154">
    <property type="entry name" value="Anticodon-bd"/>
</dbReference>
<evidence type="ECO:0000256" key="5">
    <source>
        <dbReference type="ARBA" id="ARBA00022917"/>
    </source>
</evidence>
<keyword evidence="3" id="KW-0067">ATP-binding</keyword>
<accession>A0ABT6QPV5</accession>
<dbReference type="PANTHER" id="PTHR11451">
    <property type="entry name" value="THREONINE-TRNA LIGASE"/>
    <property type="match status" value="1"/>
</dbReference>
<evidence type="ECO:0000256" key="3">
    <source>
        <dbReference type="ARBA" id="ARBA00022840"/>
    </source>
</evidence>
<dbReference type="PANTHER" id="PTHR11451:SF44">
    <property type="entry name" value="THREONINE--TRNA LIGASE, CHLOROPLASTIC_MITOCHONDRIAL 2"/>
    <property type="match status" value="1"/>
</dbReference>
<feature type="domain" description="TGS" evidence="7">
    <location>
        <begin position="1"/>
        <end position="61"/>
    </location>
</feature>
<dbReference type="CDD" id="cd01667">
    <property type="entry name" value="TGS_ThrRS"/>
    <property type="match status" value="1"/>
</dbReference>
<protein>
    <submittedName>
        <fullName evidence="8">His/Gly/Thr/Pro-type tRNA ligase C-terminal domain-containing protein</fullName>
    </submittedName>
</protein>
<keyword evidence="4" id="KW-0694">RNA-binding</keyword>
<evidence type="ECO:0000256" key="1">
    <source>
        <dbReference type="ARBA" id="ARBA00022555"/>
    </source>
</evidence>
<evidence type="ECO:0000256" key="6">
    <source>
        <dbReference type="ARBA" id="ARBA00023146"/>
    </source>
</evidence>
<keyword evidence="9" id="KW-1185">Reference proteome</keyword>
<dbReference type="Pfam" id="PF03129">
    <property type="entry name" value="HGTP_anticodon"/>
    <property type="match status" value="1"/>
</dbReference>
<dbReference type="SUPFAM" id="SSF55186">
    <property type="entry name" value="ThrRS/AlaRS common domain"/>
    <property type="match status" value="1"/>
</dbReference>
<dbReference type="RefSeq" id="WP_259497749.1">
    <property type="nucleotide sequence ID" value="NZ_JARBWL010000002.1"/>
</dbReference>
<keyword evidence="3" id="KW-0547">Nucleotide-binding</keyword>